<dbReference type="EMBL" id="JBHSEN010000002">
    <property type="protein sequence ID" value="MFC4429800.1"/>
    <property type="molecule type" value="Genomic_DNA"/>
</dbReference>
<dbReference type="Gene3D" id="3.40.50.300">
    <property type="entry name" value="P-loop containing nucleotide triphosphate hydrolases"/>
    <property type="match status" value="2"/>
</dbReference>
<evidence type="ECO:0000256" key="3">
    <source>
        <dbReference type="ARBA" id="ARBA00021315"/>
    </source>
</evidence>
<evidence type="ECO:0000313" key="14">
    <source>
        <dbReference type="EMBL" id="MFC4429800.1"/>
    </source>
</evidence>
<evidence type="ECO:0000256" key="2">
    <source>
        <dbReference type="ARBA" id="ARBA00009441"/>
    </source>
</evidence>
<evidence type="ECO:0000256" key="6">
    <source>
        <dbReference type="ARBA" id="ARBA00022840"/>
    </source>
</evidence>
<keyword evidence="4" id="KW-0547">Nucleotide-binding</keyword>
<organism evidence="14 15">
    <name type="scientific">Citricoccus alkalitolerans</name>
    <dbReference type="NCBI Taxonomy" id="246603"/>
    <lineage>
        <taxon>Bacteria</taxon>
        <taxon>Bacillati</taxon>
        <taxon>Actinomycetota</taxon>
        <taxon>Actinomycetes</taxon>
        <taxon>Micrococcales</taxon>
        <taxon>Micrococcaceae</taxon>
        <taxon>Citricoccus</taxon>
    </lineage>
</organism>
<evidence type="ECO:0000256" key="1">
    <source>
        <dbReference type="ARBA" id="ARBA00003618"/>
    </source>
</evidence>
<comment type="caution">
    <text evidence="14">The sequence shown here is derived from an EMBL/GenBank/DDBJ whole genome shotgun (WGS) entry which is preliminary data.</text>
</comment>
<evidence type="ECO:0000256" key="4">
    <source>
        <dbReference type="ARBA" id="ARBA00022741"/>
    </source>
</evidence>
<feature type="region of interest" description="Disordered" evidence="11">
    <location>
        <begin position="88"/>
        <end position="114"/>
    </location>
</feature>
<feature type="coiled-coil region" evidence="10">
    <location>
        <begin position="379"/>
        <end position="406"/>
    </location>
</feature>
<dbReference type="InterPro" id="IPR003395">
    <property type="entry name" value="RecF/RecN/SMC_N"/>
</dbReference>
<dbReference type="PIRSF" id="PIRSF003128">
    <property type="entry name" value="RecN"/>
    <property type="match status" value="1"/>
</dbReference>
<keyword evidence="5 9" id="KW-0227">DNA damage</keyword>
<reference evidence="15" key="1">
    <citation type="journal article" date="2019" name="Int. J. Syst. Evol. Microbiol.">
        <title>The Global Catalogue of Microorganisms (GCM) 10K type strain sequencing project: providing services to taxonomists for standard genome sequencing and annotation.</title>
        <authorList>
            <consortium name="The Broad Institute Genomics Platform"/>
            <consortium name="The Broad Institute Genome Sequencing Center for Infectious Disease"/>
            <person name="Wu L."/>
            <person name="Ma J."/>
        </authorList>
    </citation>
    <scope>NUCLEOTIDE SEQUENCE [LARGE SCALE GENOMIC DNA]</scope>
    <source>
        <strain evidence="15">CGMCC 1.12125</strain>
    </source>
</reference>
<comment type="similarity">
    <text evidence="2 9">Belongs to the RecN family.</text>
</comment>
<dbReference type="RefSeq" id="WP_344227553.1">
    <property type="nucleotide sequence ID" value="NZ_BAAALH010000001.1"/>
</dbReference>
<evidence type="ECO:0000256" key="7">
    <source>
        <dbReference type="ARBA" id="ARBA00023204"/>
    </source>
</evidence>
<dbReference type="PANTHER" id="PTHR11059">
    <property type="entry name" value="DNA REPAIR PROTEIN RECN"/>
    <property type="match status" value="1"/>
</dbReference>
<accession>A0ABV8XZS3</accession>
<evidence type="ECO:0000313" key="15">
    <source>
        <dbReference type="Proteomes" id="UP001595965"/>
    </source>
</evidence>
<dbReference type="PANTHER" id="PTHR11059:SF0">
    <property type="entry name" value="DNA REPAIR PROTEIN RECN"/>
    <property type="match status" value="1"/>
</dbReference>
<comment type="function">
    <text evidence="1 9">May be involved in recombinational repair of damaged DNA.</text>
</comment>
<feature type="domain" description="RecF/RecN/SMC N-terminal" evidence="12">
    <location>
        <begin position="246"/>
        <end position="552"/>
    </location>
</feature>
<dbReference type="InterPro" id="IPR027417">
    <property type="entry name" value="P-loop_NTPase"/>
</dbReference>
<evidence type="ECO:0000256" key="5">
    <source>
        <dbReference type="ARBA" id="ARBA00022763"/>
    </source>
</evidence>
<evidence type="ECO:0000256" key="8">
    <source>
        <dbReference type="ARBA" id="ARBA00033408"/>
    </source>
</evidence>
<proteinExistence type="inferred from homology"/>
<evidence type="ECO:0000256" key="11">
    <source>
        <dbReference type="SAM" id="MobiDB-lite"/>
    </source>
</evidence>
<dbReference type="Proteomes" id="UP001595965">
    <property type="component" value="Unassembled WGS sequence"/>
</dbReference>
<dbReference type="NCBIfam" id="TIGR00634">
    <property type="entry name" value="recN"/>
    <property type="match status" value="1"/>
</dbReference>
<dbReference type="Pfam" id="PF02463">
    <property type="entry name" value="SMC_N"/>
    <property type="match status" value="1"/>
</dbReference>
<sequence length="600" mass="62530">MIEYLSINGLGVIGDAAVELDPGFTVVTGETGAGKTMVVTALNLLLGARADAGAVRHGASRATVEAGFRLDAGQAAVEIATEAGAVLDEETPDGGAGPETDAVPSVSPDVGAPARRRGDVALVVTRSVGAAGSSGRSRASAGGRGVPVALLGELGEHLVAVHGQTDQLRLKSPAAQRHALDAFAGPELTETLTAYQRDFEAWRRAATELDEITNNEQDRAREAENLQRSLEEIDNAAVREGEDEEVKALIQRLENVEELRAASLGAHTHLVGGDAADAVEIPSAETLIEAARQSLLQAPGQDDELTGLSQRLAEVGILLADVSGDLAGYAARLDDDAASDLDSAQSRLAELTRLSRLYGPELSDVIRWAETHRPRLETLQGDTGRIEELTAEVARLEQDVLAGASELTRLRTAGASALAGLVSEELHALSMPDATFHATVTTGGQPGPHGADEVHLLLQPHAGAEPRPLGKGASGGELSRVMLALEVVLAATDPVPTFVFDEVDAGVGGEAAVQIGRRLARLARHVQVIVVTHLPQVAAFADRHLKVTKNSDGDAGFTTSDVASLEGEERVGELARMLAGRADSGAARDHARELLEASHA</sequence>
<keyword evidence="7 9" id="KW-0234">DNA repair</keyword>
<dbReference type="SUPFAM" id="SSF52540">
    <property type="entry name" value="P-loop containing nucleoside triphosphate hydrolases"/>
    <property type="match status" value="1"/>
</dbReference>
<gene>
    <name evidence="14" type="primary">recN</name>
    <name evidence="14" type="ORF">ACFO0K_08925</name>
</gene>
<evidence type="ECO:0000256" key="10">
    <source>
        <dbReference type="SAM" id="Coils"/>
    </source>
</evidence>
<feature type="coiled-coil region" evidence="10">
    <location>
        <begin position="209"/>
        <end position="259"/>
    </location>
</feature>
<dbReference type="Pfam" id="PF13476">
    <property type="entry name" value="AAA_23"/>
    <property type="match status" value="1"/>
</dbReference>
<keyword evidence="10" id="KW-0175">Coiled coil</keyword>
<evidence type="ECO:0000256" key="9">
    <source>
        <dbReference type="PIRNR" id="PIRNR003128"/>
    </source>
</evidence>
<evidence type="ECO:0000259" key="13">
    <source>
        <dbReference type="Pfam" id="PF13476"/>
    </source>
</evidence>
<keyword evidence="15" id="KW-1185">Reference proteome</keyword>
<dbReference type="InterPro" id="IPR004604">
    <property type="entry name" value="DNA_recomb/repair_RecN"/>
</dbReference>
<name>A0ABV8XZS3_9MICC</name>
<dbReference type="InterPro" id="IPR038729">
    <property type="entry name" value="Rad50/SbcC_AAA"/>
</dbReference>
<protein>
    <recommendedName>
        <fullName evidence="3 9">DNA repair protein RecN</fullName>
    </recommendedName>
    <alternativeName>
        <fullName evidence="8 9">Recombination protein N</fullName>
    </alternativeName>
</protein>
<evidence type="ECO:0000259" key="12">
    <source>
        <dbReference type="Pfam" id="PF02463"/>
    </source>
</evidence>
<dbReference type="CDD" id="cd03241">
    <property type="entry name" value="ABC_RecN"/>
    <property type="match status" value="1"/>
</dbReference>
<keyword evidence="6" id="KW-0067">ATP-binding</keyword>
<feature type="domain" description="Rad50/SbcC-type AAA" evidence="13">
    <location>
        <begin position="5"/>
        <end position="234"/>
    </location>
</feature>